<protein>
    <submittedName>
        <fullName evidence="1">Uncharacterized protein</fullName>
    </submittedName>
</protein>
<evidence type="ECO:0000313" key="1">
    <source>
        <dbReference type="EMBL" id="MCL3998779.1"/>
    </source>
</evidence>
<reference evidence="1 2" key="1">
    <citation type="submission" date="2022-05" db="EMBL/GenBank/DDBJ databases">
        <title>Genome Resource of Streptomyces lavenduligriseus GA1-1, a Strain with Broad-Spectrum Antifungal Activity against Phytopathogenic Fungi.</title>
        <authorList>
            <person name="Qi D."/>
        </authorList>
    </citation>
    <scope>NUCLEOTIDE SEQUENCE [LARGE SCALE GENOMIC DNA]</scope>
    <source>
        <strain evidence="1 2">GA1-1</strain>
    </source>
</reference>
<dbReference type="Proteomes" id="UP001202052">
    <property type="component" value="Unassembled WGS sequence"/>
</dbReference>
<sequence>MPDQLHTLKDGKDTPTAWRRAKNVAKTVAVGALAVGAFALLGRLGGGQPPIIDEASEQEWTREAEFAAIVREIAAGRYGIKVVSINGFAAELGILSRSGRSYGHAYVYYDVETGFVQAGDSYRGTARLRGFVRELEERLAEVWAVGV</sequence>
<keyword evidence="2" id="KW-1185">Reference proteome</keyword>
<name>A0ABT0P4V6_9ACTN</name>
<accession>A0ABT0P4V6</accession>
<evidence type="ECO:0000313" key="2">
    <source>
        <dbReference type="Proteomes" id="UP001202052"/>
    </source>
</evidence>
<gene>
    <name evidence="1" type="ORF">M4438_35670</name>
</gene>
<comment type="caution">
    <text evidence="1">The sequence shown here is derived from an EMBL/GenBank/DDBJ whole genome shotgun (WGS) entry which is preliminary data.</text>
</comment>
<organism evidence="1 2">
    <name type="scientific">Streptomyces lavenduligriseus</name>
    <dbReference type="NCBI Taxonomy" id="67315"/>
    <lineage>
        <taxon>Bacteria</taxon>
        <taxon>Bacillati</taxon>
        <taxon>Actinomycetota</taxon>
        <taxon>Actinomycetes</taxon>
        <taxon>Kitasatosporales</taxon>
        <taxon>Streptomycetaceae</taxon>
        <taxon>Streptomyces</taxon>
    </lineage>
</organism>
<proteinExistence type="predicted"/>
<dbReference type="EMBL" id="JAMCCK010000081">
    <property type="protein sequence ID" value="MCL3998779.1"/>
    <property type="molecule type" value="Genomic_DNA"/>
</dbReference>
<dbReference type="RefSeq" id="WP_249493348.1">
    <property type="nucleotide sequence ID" value="NZ_JAMCCK010000081.1"/>
</dbReference>